<keyword evidence="9" id="KW-1185">Reference proteome</keyword>
<dbReference type="PANTHER" id="PTHR13367">
    <property type="entry name" value="UBIQUITIN THIOESTERASE"/>
    <property type="match status" value="1"/>
</dbReference>
<dbReference type="AlphaFoldDB" id="A0AAE0EUH7"/>
<evidence type="ECO:0000313" key="9">
    <source>
        <dbReference type="Proteomes" id="UP001190700"/>
    </source>
</evidence>
<dbReference type="Proteomes" id="UP001190700">
    <property type="component" value="Unassembled WGS sequence"/>
</dbReference>
<comment type="caution">
    <text evidence="8">The sequence shown here is derived from an EMBL/GenBank/DDBJ whole genome shotgun (WGS) entry which is preliminary data.</text>
</comment>
<dbReference type="EMBL" id="LGRX02033463">
    <property type="protein sequence ID" value="KAK3241131.1"/>
    <property type="molecule type" value="Genomic_DNA"/>
</dbReference>
<dbReference type="PANTHER" id="PTHR13367:SF33">
    <property type="entry name" value="P-LOOP CONTAINING NUCLEOSIDE TRIPHOSPHATE HYDROLASE PROTEIN"/>
    <property type="match status" value="1"/>
</dbReference>
<organism evidence="8 9">
    <name type="scientific">Cymbomonas tetramitiformis</name>
    <dbReference type="NCBI Taxonomy" id="36881"/>
    <lineage>
        <taxon>Eukaryota</taxon>
        <taxon>Viridiplantae</taxon>
        <taxon>Chlorophyta</taxon>
        <taxon>Pyramimonadophyceae</taxon>
        <taxon>Pyramimonadales</taxon>
        <taxon>Pyramimonadaceae</taxon>
        <taxon>Cymbomonas</taxon>
    </lineage>
</organism>
<comment type="catalytic activity">
    <reaction evidence="1">
        <text>Thiol-dependent hydrolysis of ester, thioester, amide, peptide and isopeptide bonds formed by the C-terminal Gly of ubiquitin (a 76-residue protein attached to proteins as an intracellular targeting signal).</text>
        <dbReference type="EC" id="3.4.19.12"/>
    </reaction>
</comment>
<keyword evidence="4" id="KW-0833">Ubl conjugation pathway</keyword>
<evidence type="ECO:0000256" key="7">
    <source>
        <dbReference type="SAM" id="MobiDB-lite"/>
    </source>
</evidence>
<evidence type="ECO:0000256" key="1">
    <source>
        <dbReference type="ARBA" id="ARBA00000707"/>
    </source>
</evidence>
<protein>
    <recommendedName>
        <fullName evidence="2">ubiquitinyl hydrolase 1</fullName>
        <ecNumber evidence="2">3.4.19.12</ecNumber>
    </recommendedName>
</protein>
<evidence type="ECO:0000256" key="2">
    <source>
        <dbReference type="ARBA" id="ARBA00012759"/>
    </source>
</evidence>
<evidence type="ECO:0000256" key="3">
    <source>
        <dbReference type="ARBA" id="ARBA00022670"/>
    </source>
</evidence>
<gene>
    <name evidence="8" type="ORF">CYMTET_49076</name>
</gene>
<keyword evidence="5" id="KW-0378">Hydrolase</keyword>
<dbReference type="GO" id="GO:0006508">
    <property type="term" value="P:proteolysis"/>
    <property type="evidence" value="ECO:0007669"/>
    <property type="project" value="UniProtKB-KW"/>
</dbReference>
<reference evidence="8 9" key="1">
    <citation type="journal article" date="2015" name="Genome Biol. Evol.">
        <title>Comparative Genomics of a Bacterivorous Green Alga Reveals Evolutionary Causalities and Consequences of Phago-Mixotrophic Mode of Nutrition.</title>
        <authorList>
            <person name="Burns J.A."/>
            <person name="Paasch A."/>
            <person name="Narechania A."/>
            <person name="Kim E."/>
        </authorList>
    </citation>
    <scope>NUCLEOTIDE SEQUENCE [LARGE SCALE GENOMIC DNA]</scope>
    <source>
        <strain evidence="8 9">PLY_AMNH</strain>
    </source>
</reference>
<feature type="region of interest" description="Disordered" evidence="7">
    <location>
        <begin position="1"/>
        <end position="21"/>
    </location>
</feature>
<feature type="compositionally biased region" description="Basic and acidic residues" evidence="7">
    <location>
        <begin position="7"/>
        <end position="17"/>
    </location>
</feature>
<evidence type="ECO:0000256" key="4">
    <source>
        <dbReference type="ARBA" id="ARBA00022786"/>
    </source>
</evidence>
<evidence type="ECO:0000256" key="5">
    <source>
        <dbReference type="ARBA" id="ARBA00022801"/>
    </source>
</evidence>
<accession>A0AAE0EUH7</accession>
<sequence length="421" mass="46785">MHAHTQVKQEEPSHPELKGTNGKMLDLLLSNPEYVTLPESSRSGDDMDACSANLAEWQILLDLTISWSMDALVDSGALMAGVSNNVVAEYLMPKLDPARFRGVVYFDLECRKEWMVRDIHGRCVPLQASPIHEQHAFVYYDESRCRGADLKLRPNTVAFVTIAQKMCKDKLMQAAGRLRLLGKGQSLVLIGSKETSLQIGVIAALADIGDITSKHVLQWVMYNTVRATAHGLSEWAVQGMYFAMSASNPCRRLVDECLTLDEQYLPTLIPRKVADVVATAQERWFRDIERSGLTSGCWTSDIDSANISADAGVYRVPQLVDALPPSACTAQELALMTHIPQHTVKYGSDFTITTSSLGEECEREIEKEVEVEEECEPHIPRVVPHADTDWNYASVLSQRTSSPMMLPTTVCASRHEYTALV</sequence>
<dbReference type="GO" id="GO:0004843">
    <property type="term" value="F:cysteine-type deubiquitinase activity"/>
    <property type="evidence" value="ECO:0007669"/>
    <property type="project" value="UniProtKB-EC"/>
</dbReference>
<dbReference type="EC" id="3.4.19.12" evidence="2"/>
<evidence type="ECO:0000256" key="6">
    <source>
        <dbReference type="ARBA" id="ARBA00022807"/>
    </source>
</evidence>
<evidence type="ECO:0000313" key="8">
    <source>
        <dbReference type="EMBL" id="KAK3241131.1"/>
    </source>
</evidence>
<name>A0AAE0EUH7_9CHLO</name>
<keyword evidence="6" id="KW-0788">Thiol protease</keyword>
<dbReference type="InterPro" id="IPR051346">
    <property type="entry name" value="OTU_Deubiquitinase"/>
</dbReference>
<proteinExistence type="predicted"/>
<keyword evidence="3" id="KW-0645">Protease</keyword>